<sequence>MAEERCLEGPMEYFFAALERQFPKQTALIGGAKSLTQAILRALDVLYPFVEALFVRFMDYAKSLSSHELNQILPLIAGFSICFFGGCFFTLFSTVEIVYLTSWDRIKKSAEVIHRNYVAAMEASRKDDAPGYGYTVTTGDESLSKNELLSRKLRIFLQSVDPVSVKEELAAVALAFMAVVAALRDRFAYYVTLGCILADTAPRFFPLKAILEESLPPELQKLAGPFSNFLFGALGTTIAVLASQYTITLHCATRGSKMLVDSALELAKTRGIVVQDVKVDDSWVKAFAFGLAVIGFTWQAANGFSLPFPLNLLLFPVTVLEWIVNVIFRASGSAVWATTLSV</sequence>
<proteinExistence type="predicted"/>
<keyword evidence="1" id="KW-1133">Transmembrane helix</keyword>
<keyword evidence="1" id="KW-0472">Membrane</keyword>
<feature type="transmembrane region" description="Helical" evidence="1">
    <location>
        <begin position="307"/>
        <end position="328"/>
    </location>
</feature>
<evidence type="ECO:0000313" key="3">
    <source>
        <dbReference type="Proteomes" id="UP000195570"/>
    </source>
</evidence>
<feature type="transmembrane region" description="Helical" evidence="1">
    <location>
        <begin position="225"/>
        <end position="247"/>
    </location>
</feature>
<dbReference type="GeneID" id="92375232"/>
<feature type="transmembrane region" description="Helical" evidence="1">
    <location>
        <begin position="72"/>
        <end position="99"/>
    </location>
</feature>
<dbReference type="VEuPathDB" id="TriTrypDB:TEOVI_000129200"/>
<name>A0A1G4ICJ1_TRYEQ</name>
<comment type="caution">
    <text evidence="2">The sequence shown here is derived from an EMBL/GenBank/DDBJ whole genome shotgun (WGS) entry which is preliminary data.</text>
</comment>
<feature type="transmembrane region" description="Helical" evidence="1">
    <location>
        <begin position="187"/>
        <end position="205"/>
    </location>
</feature>
<dbReference type="Proteomes" id="UP000195570">
    <property type="component" value="Unassembled WGS sequence"/>
</dbReference>
<keyword evidence="3" id="KW-1185">Reference proteome</keyword>
<evidence type="ECO:0000313" key="2">
    <source>
        <dbReference type="EMBL" id="SCU69723.1"/>
    </source>
</evidence>
<protein>
    <submittedName>
        <fullName evidence="2">Uncharacterized protein</fullName>
    </submittedName>
</protein>
<keyword evidence="1" id="KW-0812">Transmembrane</keyword>
<accession>A0A1G4ICJ1</accession>
<evidence type="ECO:0000256" key="1">
    <source>
        <dbReference type="SAM" id="Phobius"/>
    </source>
</evidence>
<dbReference type="EMBL" id="CZPT02001300">
    <property type="protein sequence ID" value="SCU69723.1"/>
    <property type="molecule type" value="Genomic_DNA"/>
</dbReference>
<dbReference type="RefSeq" id="XP_067080634.1">
    <property type="nucleotide sequence ID" value="XM_067224533.1"/>
</dbReference>
<organism evidence="2 3">
    <name type="scientific">Trypanosoma equiperdum</name>
    <dbReference type="NCBI Taxonomy" id="5694"/>
    <lineage>
        <taxon>Eukaryota</taxon>
        <taxon>Discoba</taxon>
        <taxon>Euglenozoa</taxon>
        <taxon>Kinetoplastea</taxon>
        <taxon>Metakinetoplastina</taxon>
        <taxon>Trypanosomatida</taxon>
        <taxon>Trypanosomatidae</taxon>
        <taxon>Trypanosoma</taxon>
    </lineage>
</organism>
<dbReference type="AlphaFoldDB" id="A0A1G4ICJ1"/>
<gene>
    <name evidence="2" type="ORF">TEOVI_000129200</name>
</gene>
<reference evidence="2" key="1">
    <citation type="submission" date="2016-09" db="EMBL/GenBank/DDBJ databases">
        <authorList>
            <person name="Hebert L."/>
            <person name="Moumen B."/>
        </authorList>
    </citation>
    <scope>NUCLEOTIDE SEQUENCE [LARGE SCALE GENOMIC DNA]</scope>
    <source>
        <strain evidence="2">OVI</strain>
    </source>
</reference>
<feature type="transmembrane region" description="Helical" evidence="1">
    <location>
        <begin position="283"/>
        <end position="301"/>
    </location>
</feature>